<feature type="signal peptide" evidence="1">
    <location>
        <begin position="1"/>
        <end position="23"/>
    </location>
</feature>
<organism evidence="2 3">
    <name type="scientific">Thermoactinomyces vulgaris</name>
    <dbReference type="NCBI Taxonomy" id="2026"/>
    <lineage>
        <taxon>Bacteria</taxon>
        <taxon>Bacillati</taxon>
        <taxon>Bacillota</taxon>
        <taxon>Bacilli</taxon>
        <taxon>Bacillales</taxon>
        <taxon>Thermoactinomycetaceae</taxon>
        <taxon>Thermoactinomyces</taxon>
    </lineage>
</organism>
<feature type="chain" id="PRO_5047171170" evidence="1">
    <location>
        <begin position="24"/>
        <end position="67"/>
    </location>
</feature>
<name>A0ABS0QGA0_THEVU</name>
<evidence type="ECO:0000313" key="3">
    <source>
        <dbReference type="Proteomes" id="UP000641910"/>
    </source>
</evidence>
<evidence type="ECO:0000256" key="1">
    <source>
        <dbReference type="SAM" id="SignalP"/>
    </source>
</evidence>
<comment type="caution">
    <text evidence="2">The sequence shown here is derived from an EMBL/GenBank/DDBJ whole genome shotgun (WGS) entry which is preliminary data.</text>
</comment>
<protein>
    <submittedName>
        <fullName evidence="2">Uncharacterized protein</fullName>
    </submittedName>
</protein>
<dbReference type="RefSeq" id="WP_049720642.1">
    <property type="nucleotide sequence ID" value="NZ_CP036487.1"/>
</dbReference>
<dbReference type="Proteomes" id="UP000641910">
    <property type="component" value="Unassembled WGS sequence"/>
</dbReference>
<reference evidence="2 3" key="1">
    <citation type="submission" date="2020-12" db="EMBL/GenBank/DDBJ databases">
        <title>WGS of Thermoactinomyces spp.</title>
        <authorList>
            <person name="Cheng K."/>
        </authorList>
    </citation>
    <scope>NUCLEOTIDE SEQUENCE [LARGE SCALE GENOMIC DNA]</scope>
    <source>
        <strain evidence="3">CICC 10650\ACCC 41061</strain>
    </source>
</reference>
<proteinExistence type="predicted"/>
<accession>A0ABS0QGA0</accession>
<dbReference type="EMBL" id="JAECVU010000002">
    <property type="protein sequence ID" value="MBH8588270.1"/>
    <property type="molecule type" value="Genomic_DNA"/>
</dbReference>
<keyword evidence="3" id="KW-1185">Reference proteome</keyword>
<evidence type="ECO:0000313" key="2">
    <source>
        <dbReference type="EMBL" id="MBH8588270.1"/>
    </source>
</evidence>
<sequence>MRKFTAVAFSLITVFSMSFFSFQRENYAWSEDWTGTWPNQTVCANNAVTVQSASIDGDHRIALQSVL</sequence>
<gene>
    <name evidence="2" type="ORF">I8U22_05470</name>
</gene>
<keyword evidence="1" id="KW-0732">Signal</keyword>